<dbReference type="GO" id="GO:0005524">
    <property type="term" value="F:ATP binding"/>
    <property type="evidence" value="ECO:0007669"/>
    <property type="project" value="UniProtKB-UniRule"/>
</dbReference>
<evidence type="ECO:0000256" key="4">
    <source>
        <dbReference type="ARBA" id="ARBA00022741"/>
    </source>
</evidence>
<dbReference type="InterPro" id="IPR033708">
    <property type="entry name" value="Anticodon_Ile_BEm"/>
</dbReference>
<dbReference type="InterPro" id="IPR023585">
    <property type="entry name" value="Ile-tRNA-ligase_type1"/>
</dbReference>
<keyword evidence="5 10" id="KW-0067">ATP-binding</keyword>
<dbReference type="SUPFAM" id="SSF52374">
    <property type="entry name" value="Nucleotidylyl transferase"/>
    <property type="match status" value="1"/>
</dbReference>
<accession>A0A368DQK0</accession>
<dbReference type="AlphaFoldDB" id="A0A368DQK0"/>
<dbReference type="Proteomes" id="UP000253570">
    <property type="component" value="Unassembled WGS sequence"/>
</dbReference>
<dbReference type="SUPFAM" id="SSF47323">
    <property type="entry name" value="Anticodon-binding domain of a subclass of class I aminoacyl-tRNA synthetases"/>
    <property type="match status" value="1"/>
</dbReference>
<feature type="domain" description="Aminoacyl-tRNA synthetase class Ia" evidence="11">
    <location>
        <begin position="35"/>
        <end position="692"/>
    </location>
</feature>
<keyword evidence="3 10" id="KW-0436">Ligase</keyword>
<feature type="binding site" evidence="10">
    <location>
        <position position="613"/>
    </location>
    <ligand>
        <name>L-isoleucyl-5'-AMP</name>
        <dbReference type="ChEBI" id="CHEBI:178002"/>
    </ligand>
</feature>
<dbReference type="SUPFAM" id="SSF50677">
    <property type="entry name" value="ValRS/IleRS/LeuRS editing domain"/>
    <property type="match status" value="1"/>
</dbReference>
<dbReference type="PRINTS" id="PR00984">
    <property type="entry name" value="TRNASYNTHILE"/>
</dbReference>
<dbReference type="Pfam" id="PF08264">
    <property type="entry name" value="Anticodon_1"/>
    <property type="match status" value="1"/>
</dbReference>
<keyword evidence="4 10" id="KW-0547">Nucleotide-binding</keyword>
<comment type="subcellular location">
    <subcellularLocation>
        <location evidence="10">Cytoplasm</location>
    </subcellularLocation>
</comment>
<dbReference type="InterPro" id="IPR050081">
    <property type="entry name" value="Ile-tRNA_ligase"/>
</dbReference>
<dbReference type="FunFam" id="3.40.50.620:FF:000042">
    <property type="entry name" value="Isoleucine--tRNA ligase"/>
    <property type="match status" value="1"/>
</dbReference>
<dbReference type="InterPro" id="IPR014729">
    <property type="entry name" value="Rossmann-like_a/b/a_fold"/>
</dbReference>
<organism evidence="13 14">
    <name type="scientific">PS1 clade bacterium</name>
    <dbReference type="NCBI Taxonomy" id="2175152"/>
    <lineage>
        <taxon>Bacteria</taxon>
        <taxon>Pseudomonadati</taxon>
        <taxon>Pseudomonadota</taxon>
        <taxon>Alphaproteobacteria</taxon>
        <taxon>PS1 clade</taxon>
    </lineage>
</organism>
<comment type="subunit">
    <text evidence="10">Monomer.</text>
</comment>
<comment type="catalytic activity">
    <reaction evidence="9 10">
        <text>tRNA(Ile) + L-isoleucine + ATP = L-isoleucyl-tRNA(Ile) + AMP + diphosphate</text>
        <dbReference type="Rhea" id="RHEA:11060"/>
        <dbReference type="Rhea" id="RHEA-COMP:9666"/>
        <dbReference type="Rhea" id="RHEA-COMP:9695"/>
        <dbReference type="ChEBI" id="CHEBI:30616"/>
        <dbReference type="ChEBI" id="CHEBI:33019"/>
        <dbReference type="ChEBI" id="CHEBI:58045"/>
        <dbReference type="ChEBI" id="CHEBI:78442"/>
        <dbReference type="ChEBI" id="CHEBI:78528"/>
        <dbReference type="ChEBI" id="CHEBI:456215"/>
        <dbReference type="EC" id="6.1.1.5"/>
    </reaction>
</comment>
<name>A0A368DQK0_9PROT</name>
<reference evidence="13 14" key="1">
    <citation type="journal article" date="2018" name="Microbiome">
        <title>Fine metagenomic profile of the Mediterranean stratified and mixed water columns revealed by assembly and recruitment.</title>
        <authorList>
            <person name="Haro-Moreno J.M."/>
            <person name="Lopez-Perez M."/>
            <person name="De La Torre J.R."/>
            <person name="Picazo A."/>
            <person name="Camacho A."/>
            <person name="Rodriguez-Valera F."/>
        </authorList>
    </citation>
    <scope>NUCLEOTIDE SEQUENCE [LARGE SCALE GENOMIC DNA]</scope>
    <source>
        <strain evidence="13">MED-G57</strain>
    </source>
</reference>
<dbReference type="InterPro" id="IPR009080">
    <property type="entry name" value="tRNAsynth_Ia_anticodon-bd"/>
</dbReference>
<comment type="domain">
    <text evidence="10">IleRS has two distinct active sites: one for aminoacylation and one for editing. The misactivated valine is translocated from the active site to the editing site, which sterically excludes the correctly activated isoleucine. The single editing site contains two valyl binding pockets, one specific for each substrate (Val-AMP or Val-tRNA(Ile)).</text>
</comment>
<protein>
    <recommendedName>
        <fullName evidence="10">Isoleucine--tRNA ligase</fullName>
        <ecNumber evidence="10">6.1.1.5</ecNumber>
    </recommendedName>
    <alternativeName>
        <fullName evidence="10">Isoleucyl-tRNA synthetase</fullName>
        <shortName evidence="10">IleRS</shortName>
    </alternativeName>
</protein>
<dbReference type="GO" id="GO:0006428">
    <property type="term" value="P:isoleucyl-tRNA aminoacylation"/>
    <property type="evidence" value="ECO:0007669"/>
    <property type="project" value="UniProtKB-UniRule"/>
</dbReference>
<dbReference type="InterPro" id="IPR002301">
    <property type="entry name" value="Ile-tRNA-ligase"/>
</dbReference>
<feature type="binding site" evidence="10">
    <location>
        <position position="657"/>
    </location>
    <ligand>
        <name>ATP</name>
        <dbReference type="ChEBI" id="CHEBI:30616"/>
    </ligand>
</feature>
<dbReference type="GO" id="GO:0004822">
    <property type="term" value="F:isoleucine-tRNA ligase activity"/>
    <property type="evidence" value="ECO:0007669"/>
    <property type="project" value="UniProtKB-UniRule"/>
</dbReference>
<keyword evidence="6 10" id="KW-0648">Protein biosynthesis</keyword>
<dbReference type="InterPro" id="IPR001412">
    <property type="entry name" value="aa-tRNA-synth_I_CS"/>
</dbReference>
<evidence type="ECO:0000256" key="3">
    <source>
        <dbReference type="ARBA" id="ARBA00022598"/>
    </source>
</evidence>
<dbReference type="PANTHER" id="PTHR42765:SF1">
    <property type="entry name" value="ISOLEUCINE--TRNA LIGASE, MITOCHONDRIAL"/>
    <property type="match status" value="1"/>
</dbReference>
<dbReference type="CDD" id="cd07960">
    <property type="entry name" value="Anticodon_Ia_Ile_BEm"/>
    <property type="match status" value="1"/>
</dbReference>
<evidence type="ECO:0000256" key="10">
    <source>
        <dbReference type="HAMAP-Rule" id="MF_02002"/>
    </source>
</evidence>
<evidence type="ECO:0000313" key="13">
    <source>
        <dbReference type="EMBL" id="RCL74099.1"/>
    </source>
</evidence>
<evidence type="ECO:0000256" key="6">
    <source>
        <dbReference type="ARBA" id="ARBA00022917"/>
    </source>
</evidence>
<dbReference type="PROSITE" id="PS00178">
    <property type="entry name" value="AA_TRNA_LIGASE_I"/>
    <property type="match status" value="1"/>
</dbReference>
<evidence type="ECO:0000256" key="1">
    <source>
        <dbReference type="ARBA" id="ARBA00006887"/>
    </source>
</evidence>
<sequence>MNKKIEDVKSWADTILLPKTDFAMRANLPDAEPEVLKYWQKLDLYNENIRISSGREKFTLHDGPPYANGNLHIGHALNKVLKDLIVRSKFMMNYDVSYIPGWDCHGLPIEWKVEEKYRNKGMDKDLIPVNKFRDECRDFAEHWINIQKEEFKRLGVIGDWENPYTTMKFQSEALIAKELLKIAMQGSLYQGSKPVMWSVIEKTALAEAEVEYLDYTSDAVWVKFKIDPEKTELNDSEITEQINNASILIWTTTPWTMPGNRAICYSSKINYSIFEISEVEADMWAIKGDKLIIADALVEEVMQVSKVTSFKKIGSVPAKVLNKIICNHPFRNSLKNFDFSVPLLDGDHVMDDTGTGFVHTAPGHGIDDFEIWMKNKKNLEKMNIESSIPYTVNEDGSFDKKIDGFENISVIDTSGKKGKANDHVISKLVETNSIIARKRFDHQYPHSWRSKKPVIFRNTPQWFISMEDNKEDGLRVKAIKSIENTVFHPESGKNRLKAMIENRPDWVLSRQRSWGVPISLFINKSTGIFIPNPTFEGSEKLISRIQDIFSKEGANAWFAENAKERFLDGIIEDFSDWEKVDDILDVWFESGTTHAFVLEENPSANWPADLYLEGSDQHRGWFHSSLLESSLTRGRAPYNALLTHGFTMDKDGKKMSKSSGNVVSPQDIVKKYGADVLRLWVASTDYTDDQRIGDEILKSVVDSYRKIRNTIRWMLGVLSYYDSQWEYSYSDLNELEKYMLHKLTNLQNDVAIAYDQYEFKKVTSLLINFINQDLSAFYFDIRKDSLYCDSFSSSKRRSTLYVINIIFNRIIKLYAPILSFTMEDVWKNYQYSDNESIHLTRFDAADLSLINNKVNEKWENILKLRRTVTAALEIQRRNKTIGSSLEADIQICVKNDNILQFIQDIDIAEVCITSHAEIVKDQLTDKYFILEDQPDIGVLVLHAKGNKCQRSWRISEDVGKDNDYPDLSIRDANAVREFIKENKP</sequence>
<keyword evidence="2 10" id="KW-0963">Cytoplasm</keyword>
<dbReference type="GO" id="GO:0005829">
    <property type="term" value="C:cytosol"/>
    <property type="evidence" value="ECO:0007669"/>
    <property type="project" value="TreeGrafter"/>
</dbReference>
<feature type="short sequence motif" description="'KMSKS' region" evidence="10">
    <location>
        <begin position="654"/>
        <end position="658"/>
    </location>
</feature>
<evidence type="ECO:0000256" key="8">
    <source>
        <dbReference type="ARBA" id="ARBA00025217"/>
    </source>
</evidence>
<dbReference type="Gene3D" id="3.40.50.620">
    <property type="entry name" value="HUPs"/>
    <property type="match status" value="2"/>
</dbReference>
<proteinExistence type="inferred from homology"/>
<dbReference type="PANTHER" id="PTHR42765">
    <property type="entry name" value="SOLEUCYL-TRNA SYNTHETASE"/>
    <property type="match status" value="1"/>
</dbReference>
<dbReference type="InterPro" id="IPR009008">
    <property type="entry name" value="Val/Leu/Ile-tRNA-synth_edit"/>
</dbReference>
<evidence type="ECO:0000259" key="11">
    <source>
        <dbReference type="Pfam" id="PF00133"/>
    </source>
</evidence>
<feature type="short sequence motif" description="'HIGH' region" evidence="10">
    <location>
        <begin position="65"/>
        <end position="75"/>
    </location>
</feature>
<dbReference type="Gene3D" id="1.10.730.20">
    <property type="match status" value="1"/>
</dbReference>
<keyword evidence="7 10" id="KW-0030">Aminoacyl-tRNA synthetase</keyword>
<evidence type="ECO:0000256" key="5">
    <source>
        <dbReference type="ARBA" id="ARBA00022840"/>
    </source>
</evidence>
<comment type="caution">
    <text evidence="13">The sequence shown here is derived from an EMBL/GenBank/DDBJ whole genome shotgun (WGS) entry which is preliminary data.</text>
</comment>
<dbReference type="InterPro" id="IPR013155">
    <property type="entry name" value="M/V/L/I-tRNA-synth_anticd-bd"/>
</dbReference>
<gene>
    <name evidence="10" type="primary">ileS</name>
    <name evidence="13" type="ORF">DBW71_01490</name>
</gene>
<evidence type="ECO:0000256" key="9">
    <source>
        <dbReference type="ARBA" id="ARBA00048359"/>
    </source>
</evidence>
<evidence type="ECO:0000256" key="7">
    <source>
        <dbReference type="ARBA" id="ARBA00023146"/>
    </source>
</evidence>
<comment type="function">
    <text evidence="8 10">Catalyzes the attachment of isoleucine to tRNA(Ile). As IleRS can inadvertently accommodate and process structurally similar amino acids such as valine, to avoid such errors it has two additional distinct tRNA(Ile)-dependent editing activities. One activity is designated as 'pretransfer' editing and involves the hydrolysis of activated Val-AMP. The other activity is designated 'posttransfer' editing and involves deacylation of mischarged Val-tRNA(Ile).</text>
</comment>
<evidence type="ECO:0000259" key="12">
    <source>
        <dbReference type="Pfam" id="PF08264"/>
    </source>
</evidence>
<dbReference type="InterPro" id="IPR002300">
    <property type="entry name" value="aa-tRNA-synth_Ia"/>
</dbReference>
<comment type="similarity">
    <text evidence="1 10">Belongs to the class-I aminoacyl-tRNA synthetase family. IleS type 1 subfamily.</text>
</comment>
<dbReference type="HAMAP" id="MF_02002">
    <property type="entry name" value="Ile_tRNA_synth_type1"/>
    <property type="match status" value="1"/>
</dbReference>
<evidence type="ECO:0000256" key="2">
    <source>
        <dbReference type="ARBA" id="ARBA00022490"/>
    </source>
</evidence>
<feature type="domain" description="Methionyl/Valyl/Leucyl/Isoleucyl-tRNA synthetase anticodon-binding" evidence="12">
    <location>
        <begin position="736"/>
        <end position="890"/>
    </location>
</feature>
<comment type="caution">
    <text evidence="10">Lacks conserved residue(s) required for the propagation of feature annotation.</text>
</comment>
<evidence type="ECO:0000313" key="14">
    <source>
        <dbReference type="Proteomes" id="UP000253570"/>
    </source>
</evidence>
<dbReference type="EC" id="6.1.1.5" evidence="10"/>
<dbReference type="NCBIfam" id="TIGR00392">
    <property type="entry name" value="ileS"/>
    <property type="match status" value="1"/>
</dbReference>
<dbReference type="GO" id="GO:0000049">
    <property type="term" value="F:tRNA binding"/>
    <property type="evidence" value="ECO:0007669"/>
    <property type="project" value="InterPro"/>
</dbReference>
<dbReference type="GO" id="GO:0002161">
    <property type="term" value="F:aminoacyl-tRNA deacylase activity"/>
    <property type="evidence" value="ECO:0007669"/>
    <property type="project" value="InterPro"/>
</dbReference>
<dbReference type="EMBL" id="QOQD01000003">
    <property type="protein sequence ID" value="RCL74099.1"/>
    <property type="molecule type" value="Genomic_DNA"/>
</dbReference>
<dbReference type="Pfam" id="PF00133">
    <property type="entry name" value="tRNA-synt_1"/>
    <property type="match status" value="1"/>
</dbReference>